<keyword evidence="3" id="KW-0547">Nucleotide-binding</keyword>
<name>A0ABQ3KN12_9PSEU</name>
<dbReference type="PANTHER" id="PTHR43335">
    <property type="entry name" value="ABC TRANSPORTER, ATP-BINDING PROTEIN"/>
    <property type="match status" value="1"/>
</dbReference>
<dbReference type="PROSITE" id="PS00211">
    <property type="entry name" value="ABC_TRANSPORTER_1"/>
    <property type="match status" value="1"/>
</dbReference>
<dbReference type="Gene3D" id="3.40.50.300">
    <property type="entry name" value="P-loop containing nucleotide triphosphate hydrolases"/>
    <property type="match status" value="1"/>
</dbReference>
<dbReference type="SMART" id="SM00382">
    <property type="entry name" value="AAA"/>
    <property type="match status" value="1"/>
</dbReference>
<protein>
    <submittedName>
        <fullName evidence="6">ABC transporter ATP-binding protein</fullName>
    </submittedName>
</protein>
<evidence type="ECO:0000256" key="2">
    <source>
        <dbReference type="ARBA" id="ARBA00022448"/>
    </source>
</evidence>
<keyword evidence="4 6" id="KW-0067">ATP-binding</keyword>
<evidence type="ECO:0000259" key="5">
    <source>
        <dbReference type="PROSITE" id="PS50893"/>
    </source>
</evidence>
<comment type="similarity">
    <text evidence="1">Belongs to the ABC transporter superfamily.</text>
</comment>
<dbReference type="InterPro" id="IPR003593">
    <property type="entry name" value="AAA+_ATPase"/>
</dbReference>
<keyword evidence="2" id="KW-0813">Transport</keyword>
<dbReference type="Pfam" id="PF00005">
    <property type="entry name" value="ABC_tran"/>
    <property type="match status" value="1"/>
</dbReference>
<dbReference type="SUPFAM" id="SSF52540">
    <property type="entry name" value="P-loop containing nucleoside triphosphate hydrolases"/>
    <property type="match status" value="1"/>
</dbReference>
<organism evidence="6 7">
    <name type="scientific">Amycolatopsis bullii</name>
    <dbReference type="NCBI Taxonomy" id="941987"/>
    <lineage>
        <taxon>Bacteria</taxon>
        <taxon>Bacillati</taxon>
        <taxon>Actinomycetota</taxon>
        <taxon>Actinomycetes</taxon>
        <taxon>Pseudonocardiales</taxon>
        <taxon>Pseudonocardiaceae</taxon>
        <taxon>Amycolatopsis</taxon>
    </lineage>
</organism>
<dbReference type="InterPro" id="IPR003439">
    <property type="entry name" value="ABC_transporter-like_ATP-bd"/>
</dbReference>
<dbReference type="InterPro" id="IPR017871">
    <property type="entry name" value="ABC_transporter-like_CS"/>
</dbReference>
<evidence type="ECO:0000313" key="6">
    <source>
        <dbReference type="EMBL" id="GHG23143.1"/>
    </source>
</evidence>
<sequence>MIEATALTKRYGATTAVSELTFTARSGRVTGFLGPNGAGKSTTMRLILGLDRPDAGRVLVDGVPYRELKDPLRTVGAMLDATWRHPGRSGRDHLRWLAATNGIPDKRVEEVLALVGLTSVGKTRVLQYSLGMQQRLGIAAALLGDPRVLLFDEPVNGLDPEGMAWIRQLLHALAAEGRTVFVSSHLLPEMAQTAQDLVVIGRGRLIYQGTMDDFIAQTSEHGVRVRTPHAEQLRAALTGQAEFTEADGAFVVSGLDSDRIGQLAFDAGATLHELSPITGSLEQAYLDLTRDAVEFAVPSVSSVPSVPSSEAAR</sequence>
<evidence type="ECO:0000256" key="1">
    <source>
        <dbReference type="ARBA" id="ARBA00005417"/>
    </source>
</evidence>
<reference evidence="7" key="1">
    <citation type="journal article" date="2019" name="Int. J. Syst. Evol. Microbiol.">
        <title>The Global Catalogue of Microorganisms (GCM) 10K type strain sequencing project: providing services to taxonomists for standard genome sequencing and annotation.</title>
        <authorList>
            <consortium name="The Broad Institute Genomics Platform"/>
            <consortium name="The Broad Institute Genome Sequencing Center for Infectious Disease"/>
            <person name="Wu L."/>
            <person name="Ma J."/>
        </authorList>
    </citation>
    <scope>NUCLEOTIDE SEQUENCE [LARGE SCALE GENOMIC DNA]</scope>
    <source>
        <strain evidence="7">CGMCC 4.7680</strain>
    </source>
</reference>
<feature type="domain" description="ABC transporter" evidence="5">
    <location>
        <begin position="2"/>
        <end position="227"/>
    </location>
</feature>
<dbReference type="InterPro" id="IPR027417">
    <property type="entry name" value="P-loop_NTPase"/>
</dbReference>
<accession>A0ABQ3KN12</accession>
<dbReference type="GO" id="GO:0005524">
    <property type="term" value="F:ATP binding"/>
    <property type="evidence" value="ECO:0007669"/>
    <property type="project" value="UniProtKB-KW"/>
</dbReference>
<dbReference type="PANTHER" id="PTHR43335:SF4">
    <property type="entry name" value="ABC TRANSPORTER, ATP-BINDING PROTEIN"/>
    <property type="match status" value="1"/>
</dbReference>
<dbReference type="PROSITE" id="PS50893">
    <property type="entry name" value="ABC_TRANSPORTER_2"/>
    <property type="match status" value="1"/>
</dbReference>
<gene>
    <name evidence="6" type="ORF">GCM10017567_47440</name>
</gene>
<evidence type="ECO:0000313" key="7">
    <source>
        <dbReference type="Proteomes" id="UP000649955"/>
    </source>
</evidence>
<proteinExistence type="inferred from homology"/>
<keyword evidence="7" id="KW-1185">Reference proteome</keyword>
<evidence type="ECO:0000256" key="4">
    <source>
        <dbReference type="ARBA" id="ARBA00022840"/>
    </source>
</evidence>
<comment type="caution">
    <text evidence="6">The sequence shown here is derived from an EMBL/GenBank/DDBJ whole genome shotgun (WGS) entry which is preliminary data.</text>
</comment>
<evidence type="ECO:0000256" key="3">
    <source>
        <dbReference type="ARBA" id="ARBA00022741"/>
    </source>
</evidence>
<dbReference type="RefSeq" id="WP_191313519.1">
    <property type="nucleotide sequence ID" value="NZ_BNAW01000022.1"/>
</dbReference>
<dbReference type="EMBL" id="BNAW01000022">
    <property type="protein sequence ID" value="GHG23143.1"/>
    <property type="molecule type" value="Genomic_DNA"/>
</dbReference>
<dbReference type="Proteomes" id="UP000649955">
    <property type="component" value="Unassembled WGS sequence"/>
</dbReference>